<organism evidence="12">
    <name type="scientific">Solivirus sp</name>
    <dbReference type="NCBI Taxonomy" id="2487772"/>
    <lineage>
        <taxon>Viruses</taxon>
        <taxon>Pithoviruses</taxon>
    </lineage>
</organism>
<sequence length="156" mass="17538">MEEALFYTDGSAKDEIAGIGIVAFRVAKLSVSVSETEIIRLDHYESVKGKCNHQRAELLAIMVALESLPKTSTWSVQVYSDSDYSIKCCTEYITTWKLNGFKTAAKKDVKNQDIIMRIDSCMQLHNVHFIHVPAHSGIVYNEVADKLAERGRLENV</sequence>
<accession>A0A3G5AJV1</accession>
<evidence type="ECO:0000256" key="5">
    <source>
        <dbReference type="ARBA" id="ARBA00012180"/>
    </source>
</evidence>
<keyword evidence="10" id="KW-0460">Magnesium</keyword>
<feature type="domain" description="RNase H type-1" evidence="11">
    <location>
        <begin position="1"/>
        <end position="153"/>
    </location>
</feature>
<protein>
    <recommendedName>
        <fullName evidence="5">ribonuclease H</fullName>
        <ecNumber evidence="5">3.1.26.4</ecNumber>
    </recommendedName>
</protein>
<dbReference type="PROSITE" id="PS50879">
    <property type="entry name" value="RNASE_H_1"/>
    <property type="match status" value="1"/>
</dbReference>
<dbReference type="InterPro" id="IPR002156">
    <property type="entry name" value="RNaseH_domain"/>
</dbReference>
<dbReference type="Pfam" id="PF00075">
    <property type="entry name" value="RNase_H"/>
    <property type="match status" value="1"/>
</dbReference>
<dbReference type="InterPro" id="IPR050092">
    <property type="entry name" value="RNase_H"/>
</dbReference>
<keyword evidence="7" id="KW-0479">Metal-binding</keyword>
<keyword evidence="9" id="KW-0378">Hydrolase</keyword>
<evidence type="ECO:0000256" key="10">
    <source>
        <dbReference type="ARBA" id="ARBA00022842"/>
    </source>
</evidence>
<comment type="cofactor">
    <cofactor evidence="2">
        <name>Mg(2+)</name>
        <dbReference type="ChEBI" id="CHEBI:18420"/>
    </cofactor>
</comment>
<dbReference type="EMBL" id="MK072490">
    <property type="protein sequence ID" value="AYV85989.1"/>
    <property type="molecule type" value="Genomic_DNA"/>
</dbReference>
<evidence type="ECO:0000256" key="1">
    <source>
        <dbReference type="ARBA" id="ARBA00000077"/>
    </source>
</evidence>
<dbReference type="CDD" id="cd09278">
    <property type="entry name" value="RNase_HI_prokaryote_like"/>
    <property type="match status" value="1"/>
</dbReference>
<dbReference type="PANTHER" id="PTHR10642:SF26">
    <property type="entry name" value="RIBONUCLEASE H1"/>
    <property type="match status" value="1"/>
</dbReference>
<evidence type="ECO:0000256" key="4">
    <source>
        <dbReference type="ARBA" id="ARBA00011245"/>
    </source>
</evidence>
<dbReference type="SUPFAM" id="SSF53098">
    <property type="entry name" value="Ribonuclease H-like"/>
    <property type="match status" value="1"/>
</dbReference>
<comment type="catalytic activity">
    <reaction evidence="1">
        <text>Endonucleolytic cleavage to 5'-phosphomonoester.</text>
        <dbReference type="EC" id="3.1.26.4"/>
    </reaction>
</comment>
<dbReference type="InterPro" id="IPR022892">
    <property type="entry name" value="RNaseHI"/>
</dbReference>
<dbReference type="InterPro" id="IPR036397">
    <property type="entry name" value="RNaseH_sf"/>
</dbReference>
<comment type="subunit">
    <text evidence="4">Monomer.</text>
</comment>
<evidence type="ECO:0000313" key="12">
    <source>
        <dbReference type="EMBL" id="AYV85989.1"/>
    </source>
</evidence>
<name>A0A3G5AJV1_9VIRU</name>
<evidence type="ECO:0000256" key="3">
    <source>
        <dbReference type="ARBA" id="ARBA00005300"/>
    </source>
</evidence>
<evidence type="ECO:0000256" key="7">
    <source>
        <dbReference type="ARBA" id="ARBA00022723"/>
    </source>
</evidence>
<proteinExistence type="inferred from homology"/>
<evidence type="ECO:0000259" key="11">
    <source>
        <dbReference type="PROSITE" id="PS50879"/>
    </source>
</evidence>
<dbReference type="EC" id="3.1.26.4" evidence="5"/>
<keyword evidence="6" id="KW-0540">Nuclease</keyword>
<evidence type="ECO:0000256" key="6">
    <source>
        <dbReference type="ARBA" id="ARBA00022722"/>
    </source>
</evidence>
<dbReference type="PANTHER" id="PTHR10642">
    <property type="entry name" value="RIBONUCLEASE H1"/>
    <property type="match status" value="1"/>
</dbReference>
<dbReference type="InterPro" id="IPR012337">
    <property type="entry name" value="RNaseH-like_sf"/>
</dbReference>
<dbReference type="GO" id="GO:0003676">
    <property type="term" value="F:nucleic acid binding"/>
    <property type="evidence" value="ECO:0007669"/>
    <property type="project" value="InterPro"/>
</dbReference>
<reference evidence="12" key="1">
    <citation type="submission" date="2018-10" db="EMBL/GenBank/DDBJ databases">
        <title>Hidden diversity of soil giant viruses.</title>
        <authorList>
            <person name="Schulz F."/>
            <person name="Alteio L."/>
            <person name="Goudeau D."/>
            <person name="Ryan E.M."/>
            <person name="Malmstrom R.R."/>
            <person name="Blanchard J."/>
            <person name="Woyke T."/>
        </authorList>
    </citation>
    <scope>NUCLEOTIDE SEQUENCE</scope>
    <source>
        <strain evidence="12">SOV1</strain>
    </source>
</reference>
<evidence type="ECO:0000256" key="8">
    <source>
        <dbReference type="ARBA" id="ARBA00022759"/>
    </source>
</evidence>
<gene>
    <name evidence="12" type="ORF">Solivirus2_60</name>
</gene>
<dbReference type="GO" id="GO:0004523">
    <property type="term" value="F:RNA-DNA hybrid ribonuclease activity"/>
    <property type="evidence" value="ECO:0007669"/>
    <property type="project" value="UniProtKB-EC"/>
</dbReference>
<dbReference type="GO" id="GO:0043137">
    <property type="term" value="P:DNA replication, removal of RNA primer"/>
    <property type="evidence" value="ECO:0007669"/>
    <property type="project" value="TreeGrafter"/>
</dbReference>
<keyword evidence="8" id="KW-0255">Endonuclease</keyword>
<dbReference type="Gene3D" id="3.30.420.10">
    <property type="entry name" value="Ribonuclease H-like superfamily/Ribonuclease H"/>
    <property type="match status" value="1"/>
</dbReference>
<comment type="similarity">
    <text evidence="3">Belongs to the RNase H family.</text>
</comment>
<evidence type="ECO:0000256" key="2">
    <source>
        <dbReference type="ARBA" id="ARBA00001946"/>
    </source>
</evidence>
<dbReference type="GO" id="GO:0046872">
    <property type="term" value="F:metal ion binding"/>
    <property type="evidence" value="ECO:0007669"/>
    <property type="project" value="UniProtKB-KW"/>
</dbReference>
<evidence type="ECO:0000256" key="9">
    <source>
        <dbReference type="ARBA" id="ARBA00022801"/>
    </source>
</evidence>